<dbReference type="InterPro" id="IPR007822">
    <property type="entry name" value="LANC-like"/>
</dbReference>
<feature type="binding site" evidence="1">
    <location>
        <position position="343"/>
    </location>
    <ligand>
        <name>Zn(2+)</name>
        <dbReference type="ChEBI" id="CHEBI:29105"/>
    </ligand>
</feature>
<dbReference type="Gene3D" id="1.50.10.10">
    <property type="match status" value="1"/>
</dbReference>
<evidence type="ECO:0000256" key="1">
    <source>
        <dbReference type="PIRSR" id="PIRSR607822-1"/>
    </source>
</evidence>
<name>A0A4S2MXT2_9PEZI</name>
<feature type="binding site" evidence="1">
    <location>
        <position position="344"/>
    </location>
    <ligand>
        <name>Zn(2+)</name>
        <dbReference type="ChEBI" id="CHEBI:29105"/>
    </ligand>
</feature>
<dbReference type="OrthoDB" id="10257263at2759"/>
<evidence type="ECO:0000313" key="3">
    <source>
        <dbReference type="Proteomes" id="UP000298138"/>
    </source>
</evidence>
<sequence length="434" mass="47754">MTSEAPRLRYLPNTLSPPCISTYDDRKGVIKALEEAIYDALTLMNSQTRLHTFGSDKLYTGNVGISLMYMRLWKQLGRRFDGVHFETLAKRLIPNLREPNLETLHVQVSPWLGGCGAAFVKLLQEIQLDDFKNGPDDTAMTVIRLNLLSALDTYPDPVPHEVLCGYAGLLWALLNLRANHPTQINADLYSDDKIETIVGKIMSAGEEGAESYSTSGLMWELRQKPYLGALHGVAGICTVLLQIPKFLLDPIMPRILDTVKMLCDSTRECNGFLPSRIHVAGFKEKNEIVQICHGSPGLLILLATLRRLRPQEWAACGVFAQTLDMVAEVVWQRGYVLKGLGICHGVSGNAWALLSTGDTKWVGRAVALLLAARNMPPLGDDTRFNLPDHPWSLFEGVAGLVAAWAEAIVLLENCTEDLCLGYPGLGGMGAKGFL</sequence>
<keyword evidence="1" id="KW-0479">Metal-binding</keyword>
<feature type="binding site" evidence="1">
    <location>
        <position position="292"/>
    </location>
    <ligand>
        <name>Zn(2+)</name>
        <dbReference type="ChEBI" id="CHEBI:29105"/>
    </ligand>
</feature>
<dbReference type="CDD" id="cd04794">
    <property type="entry name" value="euk_LANCL"/>
    <property type="match status" value="1"/>
</dbReference>
<gene>
    <name evidence="2" type="ORF">EX30DRAFT_340736</name>
</gene>
<dbReference type="PANTHER" id="PTHR12736">
    <property type="entry name" value="LANC-LIKE PROTEIN"/>
    <property type="match status" value="1"/>
</dbReference>
<dbReference type="AlphaFoldDB" id="A0A4S2MXT2"/>
<evidence type="ECO:0008006" key="4">
    <source>
        <dbReference type="Google" id="ProtNLM"/>
    </source>
</evidence>
<keyword evidence="3" id="KW-1185">Reference proteome</keyword>
<dbReference type="GO" id="GO:0005886">
    <property type="term" value="C:plasma membrane"/>
    <property type="evidence" value="ECO:0007669"/>
    <property type="project" value="TreeGrafter"/>
</dbReference>
<dbReference type="EMBL" id="ML220119">
    <property type="protein sequence ID" value="TGZ81457.1"/>
    <property type="molecule type" value="Genomic_DNA"/>
</dbReference>
<dbReference type="SMART" id="SM01260">
    <property type="entry name" value="LANC_like"/>
    <property type="match status" value="1"/>
</dbReference>
<organism evidence="2 3">
    <name type="scientific">Ascodesmis nigricans</name>
    <dbReference type="NCBI Taxonomy" id="341454"/>
    <lineage>
        <taxon>Eukaryota</taxon>
        <taxon>Fungi</taxon>
        <taxon>Dikarya</taxon>
        <taxon>Ascomycota</taxon>
        <taxon>Pezizomycotina</taxon>
        <taxon>Pezizomycetes</taxon>
        <taxon>Pezizales</taxon>
        <taxon>Ascodesmidaceae</taxon>
        <taxon>Ascodesmis</taxon>
    </lineage>
</organism>
<dbReference type="Pfam" id="PF05147">
    <property type="entry name" value="LANC_like"/>
    <property type="match status" value="1"/>
</dbReference>
<dbReference type="PRINTS" id="PR01950">
    <property type="entry name" value="LANCSUPER"/>
</dbReference>
<protein>
    <recommendedName>
        <fullName evidence="4">Lanthionine synthetase C family protein</fullName>
    </recommendedName>
</protein>
<dbReference type="GO" id="GO:0046872">
    <property type="term" value="F:metal ion binding"/>
    <property type="evidence" value="ECO:0007669"/>
    <property type="project" value="UniProtKB-KW"/>
</dbReference>
<proteinExistence type="predicted"/>
<dbReference type="GO" id="GO:0005975">
    <property type="term" value="P:carbohydrate metabolic process"/>
    <property type="evidence" value="ECO:0007669"/>
    <property type="project" value="InterPro"/>
</dbReference>
<dbReference type="PANTHER" id="PTHR12736:SF7">
    <property type="entry name" value="LANC-LIKE PROTEIN 3"/>
    <property type="match status" value="1"/>
</dbReference>
<dbReference type="SUPFAM" id="SSF158745">
    <property type="entry name" value="LanC-like"/>
    <property type="match status" value="1"/>
</dbReference>
<evidence type="ECO:0000313" key="2">
    <source>
        <dbReference type="EMBL" id="TGZ81457.1"/>
    </source>
</evidence>
<keyword evidence="1" id="KW-0862">Zinc</keyword>
<dbReference type="GO" id="GO:0031179">
    <property type="term" value="P:peptide modification"/>
    <property type="evidence" value="ECO:0007669"/>
    <property type="project" value="InterPro"/>
</dbReference>
<accession>A0A4S2MXT2</accession>
<dbReference type="InterPro" id="IPR012341">
    <property type="entry name" value="6hp_glycosidase-like_sf"/>
</dbReference>
<reference evidence="2 3" key="1">
    <citation type="submission" date="2019-04" db="EMBL/GenBank/DDBJ databases">
        <title>Comparative genomics and transcriptomics to analyze fruiting body development in filamentous ascomycetes.</title>
        <authorList>
            <consortium name="DOE Joint Genome Institute"/>
            <person name="Lutkenhaus R."/>
            <person name="Traeger S."/>
            <person name="Breuer J."/>
            <person name="Kuo A."/>
            <person name="Lipzen A."/>
            <person name="Pangilinan J."/>
            <person name="Dilworth D."/>
            <person name="Sandor L."/>
            <person name="Poggeler S."/>
            <person name="Barry K."/>
            <person name="Grigoriev I.V."/>
            <person name="Nowrousian M."/>
        </authorList>
    </citation>
    <scope>NUCLEOTIDE SEQUENCE [LARGE SCALE GENOMIC DNA]</scope>
    <source>
        <strain evidence="2 3">CBS 389.68</strain>
    </source>
</reference>
<dbReference type="Proteomes" id="UP000298138">
    <property type="component" value="Unassembled WGS sequence"/>
</dbReference>
<dbReference type="InParanoid" id="A0A4S2MXT2"/>